<feature type="compositionally biased region" description="Low complexity" evidence="1">
    <location>
        <begin position="147"/>
        <end position="164"/>
    </location>
</feature>
<sequence>MDNTNPSHAQWTALMDFLEPDEEMLGGIVLQPRGLNYLKQRWETLAILLNATEGATCVKTGPEWKNAWNNLKCRSRRIYRDKVRHLALAGQPFPPPEGVNGLNEIGVRAIQISGGVTMALKCLGPLPAQIDQLVQQVAEAPAQVAQAAEAAHAAPPAQPAEAAHPAPPVQPPHAGQAAQAAPLPEAGQAAPPVQPPEAGQAVQAAQPPQPAQVAQAAQPVAFVVLDDEALLGEAAGPVAGVEPDLVPFKWENEDDNDVLFLDLVTPVKNEVEVKLEPVKAQIKEEGGIGGMYHTPPRDSGLTPSCKRRLLRGHARDEGFWAQPGTGHLAESRLDALIRDNTNVMQELLKVMQSINLKF</sequence>
<dbReference type="RefSeq" id="XP_034232572.1">
    <property type="nucleotide sequence ID" value="XM_034376681.1"/>
</dbReference>
<dbReference type="InParanoid" id="A0A6P8YF99"/>
<feature type="compositionally biased region" description="Low complexity" evidence="1">
    <location>
        <begin position="172"/>
        <end position="210"/>
    </location>
</feature>
<accession>A0A6P8YF99</accession>
<proteinExistence type="predicted"/>
<dbReference type="OrthoDB" id="7390171at2759"/>
<evidence type="ECO:0000256" key="1">
    <source>
        <dbReference type="SAM" id="MobiDB-lite"/>
    </source>
</evidence>
<evidence type="ECO:0000313" key="2">
    <source>
        <dbReference type="Proteomes" id="UP000515158"/>
    </source>
</evidence>
<name>A0A6P8YF99_THRPL</name>
<dbReference type="AlphaFoldDB" id="A0A6P8YF99"/>
<feature type="region of interest" description="Disordered" evidence="1">
    <location>
        <begin position="147"/>
        <end position="210"/>
    </location>
</feature>
<dbReference type="Proteomes" id="UP000515158">
    <property type="component" value="Unplaced"/>
</dbReference>
<dbReference type="KEGG" id="tpal:117640295"/>
<keyword evidence="2" id="KW-1185">Reference proteome</keyword>
<organism evidence="3">
    <name type="scientific">Thrips palmi</name>
    <name type="common">Melon thrips</name>
    <dbReference type="NCBI Taxonomy" id="161013"/>
    <lineage>
        <taxon>Eukaryota</taxon>
        <taxon>Metazoa</taxon>
        <taxon>Ecdysozoa</taxon>
        <taxon>Arthropoda</taxon>
        <taxon>Hexapoda</taxon>
        <taxon>Insecta</taxon>
        <taxon>Pterygota</taxon>
        <taxon>Neoptera</taxon>
        <taxon>Paraneoptera</taxon>
        <taxon>Thysanoptera</taxon>
        <taxon>Terebrantia</taxon>
        <taxon>Thripoidea</taxon>
        <taxon>Thripidae</taxon>
        <taxon>Thrips</taxon>
    </lineage>
</organism>
<evidence type="ECO:0000313" key="3">
    <source>
        <dbReference type="RefSeq" id="XP_034232572.1"/>
    </source>
</evidence>
<gene>
    <name evidence="3" type="primary">LOC117640295</name>
</gene>
<reference evidence="3" key="1">
    <citation type="submission" date="2025-08" db="UniProtKB">
        <authorList>
            <consortium name="RefSeq"/>
        </authorList>
    </citation>
    <scope>IDENTIFICATION</scope>
    <source>
        <tissue evidence="3">Total insect</tissue>
    </source>
</reference>
<protein>
    <submittedName>
        <fullName evidence="3">Uncharacterized protein LOC117640295</fullName>
    </submittedName>
</protein>
<dbReference type="GeneID" id="117640295"/>